<reference evidence="2" key="3">
    <citation type="submission" date="2016-06" db="UniProtKB">
        <authorList>
            <consortium name="WormBaseParasite"/>
        </authorList>
    </citation>
    <scope>IDENTIFICATION</scope>
</reference>
<protein>
    <submittedName>
        <fullName evidence="2">Uncharacterized protein</fullName>
    </submittedName>
</protein>
<dbReference type="Proteomes" id="UP000050741">
    <property type="component" value="Unassembled WGS sequence"/>
</dbReference>
<proteinExistence type="predicted"/>
<evidence type="ECO:0000313" key="2">
    <source>
        <dbReference type="WBParaSite" id="GPLIN_001139000"/>
    </source>
</evidence>
<keyword evidence="1" id="KW-1185">Reference proteome</keyword>
<organism evidence="1 2">
    <name type="scientific">Globodera pallida</name>
    <name type="common">Potato cyst nematode worm</name>
    <name type="synonym">Heterodera pallida</name>
    <dbReference type="NCBI Taxonomy" id="36090"/>
    <lineage>
        <taxon>Eukaryota</taxon>
        <taxon>Metazoa</taxon>
        <taxon>Ecdysozoa</taxon>
        <taxon>Nematoda</taxon>
        <taxon>Chromadorea</taxon>
        <taxon>Rhabditida</taxon>
        <taxon>Tylenchina</taxon>
        <taxon>Tylenchomorpha</taxon>
        <taxon>Tylenchoidea</taxon>
        <taxon>Heteroderidae</taxon>
        <taxon>Heteroderinae</taxon>
        <taxon>Globodera</taxon>
    </lineage>
</organism>
<sequence>MWPNILHIEKISELRRLDGLHDQFHYRTGSEDAIAYECRRTIRQFLDGNEFKQYENTIRQKAEQGTQIGQHLLTKLNMVKQKALSKEKVISPKGICMLVKLREFMRGHCQRTALLREDDSDLKRIEEWWPNKCYLKAEVENVFRTQQFVFQQQNRKMYTERFMGVWRALVTVRGAPTRLFKFFQLSERQIELEWINNNKGYTDPNVFRSFNLLESHYIEALTTLNPAQHKAAKLAADIFIWALWLEGGVLESNKCKELDKMPRFNMGWKQNRWYYEMVYDQLFDIEKANEQDELEKKGQEIGILLQLSKKFVDEKLKVPDEKLKIEIRSKKLERLAIKNGMWPPPVGTLDKEWYEIRRKSESRKEIVGQEFEHWMQQLHFTILKERLSKCYKFNKEFFDQSFGVKMRVAEFVGNAL</sequence>
<reference evidence="1" key="1">
    <citation type="submission" date="2013-12" db="EMBL/GenBank/DDBJ databases">
        <authorList>
            <person name="Aslett M."/>
        </authorList>
    </citation>
    <scope>NUCLEOTIDE SEQUENCE [LARGE SCALE GENOMIC DNA]</scope>
    <source>
        <strain evidence="1">Lindley</strain>
    </source>
</reference>
<reference evidence="1" key="2">
    <citation type="submission" date="2014-05" db="EMBL/GenBank/DDBJ databases">
        <title>The genome and life-stage specific transcriptomes of Globodera pallida elucidate key aspects of plant parasitism by a cyst nematode.</title>
        <authorList>
            <person name="Cotton J.A."/>
            <person name="Lilley C.J."/>
            <person name="Jones L.M."/>
            <person name="Kikuchi T."/>
            <person name="Reid A.J."/>
            <person name="Thorpe P."/>
            <person name="Tsai I.J."/>
            <person name="Beasley H."/>
            <person name="Blok V."/>
            <person name="Cock P.J.A."/>
            <person name="Van den Akker S.E."/>
            <person name="Holroyd N."/>
            <person name="Hunt M."/>
            <person name="Mantelin S."/>
            <person name="Naghra H."/>
            <person name="Pain A."/>
            <person name="Palomares-Rius J.E."/>
            <person name="Zarowiecki M."/>
            <person name="Berriman M."/>
            <person name="Jones J.T."/>
            <person name="Urwin P.E."/>
        </authorList>
    </citation>
    <scope>NUCLEOTIDE SEQUENCE [LARGE SCALE GENOMIC DNA]</scope>
    <source>
        <strain evidence="1">Lindley</strain>
    </source>
</reference>
<dbReference type="AlphaFoldDB" id="A0A183CET5"/>
<accession>A0A183CET5</accession>
<dbReference type="WBParaSite" id="GPLIN_001139000">
    <property type="protein sequence ID" value="GPLIN_001139000"/>
    <property type="gene ID" value="GPLIN_001139000"/>
</dbReference>
<evidence type="ECO:0000313" key="1">
    <source>
        <dbReference type="Proteomes" id="UP000050741"/>
    </source>
</evidence>
<name>A0A183CET5_GLOPA</name>